<keyword evidence="1 7" id="KW-0813">Transport</keyword>
<keyword evidence="5 7" id="KW-1278">Translocase</keyword>
<evidence type="ECO:0000256" key="1">
    <source>
        <dbReference type="ARBA" id="ARBA00022448"/>
    </source>
</evidence>
<dbReference type="PROSITE" id="PS50893">
    <property type="entry name" value="ABC_TRANSPORTER_2"/>
    <property type="match status" value="1"/>
</dbReference>
<comment type="caution">
    <text evidence="9">The sequence shown here is derived from an EMBL/GenBank/DDBJ whole genome shotgun (WGS) entry which is preliminary data.</text>
</comment>
<comment type="similarity">
    <text evidence="7">Belongs to the ABC transporter superfamily. Spermidine/putrescine importer (TC 3.A.1.11.1) family.</text>
</comment>
<dbReference type="InterPro" id="IPR013611">
    <property type="entry name" value="Transp-assoc_OB_typ2"/>
</dbReference>
<dbReference type="PANTHER" id="PTHR42781">
    <property type="entry name" value="SPERMIDINE/PUTRESCINE IMPORT ATP-BINDING PROTEIN POTA"/>
    <property type="match status" value="1"/>
</dbReference>
<evidence type="ECO:0000259" key="8">
    <source>
        <dbReference type="PROSITE" id="PS50893"/>
    </source>
</evidence>
<dbReference type="InterPro" id="IPR027417">
    <property type="entry name" value="P-loop_NTPase"/>
</dbReference>
<evidence type="ECO:0000256" key="7">
    <source>
        <dbReference type="RuleBase" id="RU364083"/>
    </source>
</evidence>
<comment type="subunit">
    <text evidence="7">The complex is composed of two ATP-binding proteins (PotA), two transmembrane proteins (PotB and PotC) and a solute-binding protein (PotD).</text>
</comment>
<dbReference type="Gene3D" id="2.40.50.100">
    <property type="match status" value="1"/>
</dbReference>
<evidence type="ECO:0000313" key="9">
    <source>
        <dbReference type="EMBL" id="MDD1942689.1"/>
    </source>
</evidence>
<comment type="function">
    <text evidence="7">Part of the ABC transporter complex PotABCD involved in spermidine/putrescine import. Responsible for energy coupling to the transport system.</text>
</comment>
<accession>A0ABT5R9N7</accession>
<keyword evidence="6 7" id="KW-0472">Membrane</keyword>
<name>A0ABT5R9N7_9PSED</name>
<proteinExistence type="inferred from homology"/>
<protein>
    <recommendedName>
        <fullName evidence="7">Spermidine/putrescine import ATP-binding protein PotA</fullName>
        <ecNumber evidence="7">7.6.2.11</ecNumber>
    </recommendedName>
</protein>
<gene>
    <name evidence="7" type="primary">potA</name>
    <name evidence="9" type="ORF">NMG11_02435</name>
</gene>
<keyword evidence="10" id="KW-1185">Reference proteome</keyword>
<dbReference type="Pfam" id="PF00005">
    <property type="entry name" value="ABC_tran"/>
    <property type="match status" value="1"/>
</dbReference>
<reference evidence="9" key="1">
    <citation type="submission" date="2022-07" db="EMBL/GenBank/DDBJ databases">
        <title>Draft genome of Pseudomonas carnis strain LP isolated from cheese.</title>
        <authorList>
            <person name="Wolfe B.E."/>
        </authorList>
    </citation>
    <scope>NUCLEOTIDE SEQUENCE</scope>
    <source>
        <strain evidence="9">LP</strain>
    </source>
</reference>
<evidence type="ECO:0000256" key="6">
    <source>
        <dbReference type="ARBA" id="ARBA00023136"/>
    </source>
</evidence>
<sequence>MSTLTQAPDAFAIELQSVCKTFLIDANGKPEYAVNSVNLQIRQGEFFTFLGPSGCGKTTTLRMIGGFELPSSGTILLNGQDVSNLPAHRRNINTVFQSYALFPHLTVLENVAFGLAVKRVPKAERQERAMKALEQVRMAHTADRRPSALSGGQQQRIALARALVNEPAVLLLDEPFGALDMKLRREMQLEVKEMQRRLGITFIFVTHDQEEALTMSDRIAVMSGGHVQQVDDPVGIYEKPANRFTAGFIGEMNMLKATCLGYTGDRTEIQAGGGVRVQCQLKELTAGAELTLAMRPEALSIVEQPDMNQVLFRGTVGDAVYIGSDRRYAVHLPDGEKLLVRVPNHAFGAQKILRQGDAVQVACPISALHFLPH</sequence>
<dbReference type="InterPro" id="IPR050093">
    <property type="entry name" value="ABC_SmlMolc_Importer"/>
</dbReference>
<dbReference type="SMART" id="SM00382">
    <property type="entry name" value="AAA"/>
    <property type="match status" value="1"/>
</dbReference>
<dbReference type="InterPro" id="IPR008995">
    <property type="entry name" value="Mo/tungstate-bd_C_term_dom"/>
</dbReference>
<evidence type="ECO:0000256" key="5">
    <source>
        <dbReference type="ARBA" id="ARBA00022967"/>
    </source>
</evidence>
<evidence type="ECO:0000313" key="10">
    <source>
        <dbReference type="Proteomes" id="UP001150614"/>
    </source>
</evidence>
<comment type="catalytic activity">
    <reaction evidence="7">
        <text>ATP + H2O + polyamine-[polyamine-binding protein]Side 1 = ADP + phosphate + polyamineSide 2 + [polyamine-binding protein]Side 1.</text>
        <dbReference type="EC" id="7.6.2.11"/>
    </reaction>
</comment>
<dbReference type="Proteomes" id="UP001150614">
    <property type="component" value="Unassembled WGS sequence"/>
</dbReference>
<dbReference type="InterPro" id="IPR003439">
    <property type="entry name" value="ABC_transporter-like_ATP-bd"/>
</dbReference>
<dbReference type="NCBIfam" id="TIGR01187">
    <property type="entry name" value="potA"/>
    <property type="match status" value="1"/>
</dbReference>
<keyword evidence="4 7" id="KW-0067">ATP-binding</keyword>
<dbReference type="RefSeq" id="WP_046483384.1">
    <property type="nucleotide sequence ID" value="NZ_CAKKLO010000030.1"/>
</dbReference>
<organism evidence="9 10">
    <name type="scientific">Pseudomonas carnis</name>
    <dbReference type="NCBI Taxonomy" id="2487355"/>
    <lineage>
        <taxon>Bacteria</taxon>
        <taxon>Pseudomonadati</taxon>
        <taxon>Pseudomonadota</taxon>
        <taxon>Gammaproteobacteria</taxon>
        <taxon>Pseudomonadales</taxon>
        <taxon>Pseudomonadaceae</taxon>
        <taxon>Pseudomonas</taxon>
    </lineage>
</organism>
<dbReference type="GO" id="GO:0005524">
    <property type="term" value="F:ATP binding"/>
    <property type="evidence" value="ECO:0007669"/>
    <property type="project" value="UniProtKB-KW"/>
</dbReference>
<dbReference type="EC" id="7.6.2.11" evidence="7"/>
<feature type="domain" description="ABC transporter" evidence="8">
    <location>
        <begin position="13"/>
        <end position="249"/>
    </location>
</feature>
<dbReference type="SUPFAM" id="SSF52540">
    <property type="entry name" value="P-loop containing nucleoside triphosphate hydrolases"/>
    <property type="match status" value="1"/>
</dbReference>
<dbReference type="InterPro" id="IPR005893">
    <property type="entry name" value="PotA-like"/>
</dbReference>
<dbReference type="EMBL" id="JANCLL010000002">
    <property type="protein sequence ID" value="MDD1942689.1"/>
    <property type="molecule type" value="Genomic_DNA"/>
</dbReference>
<dbReference type="Pfam" id="PF08402">
    <property type="entry name" value="TOBE_2"/>
    <property type="match status" value="1"/>
</dbReference>
<dbReference type="SUPFAM" id="SSF50331">
    <property type="entry name" value="MOP-like"/>
    <property type="match status" value="1"/>
</dbReference>
<dbReference type="Gene3D" id="3.40.50.300">
    <property type="entry name" value="P-loop containing nucleotide triphosphate hydrolases"/>
    <property type="match status" value="1"/>
</dbReference>
<keyword evidence="3 7" id="KW-0547">Nucleotide-binding</keyword>
<dbReference type="PANTHER" id="PTHR42781:SF4">
    <property type="entry name" value="SPERMIDINE_PUTRESCINE IMPORT ATP-BINDING PROTEIN POTA"/>
    <property type="match status" value="1"/>
</dbReference>
<keyword evidence="2 7" id="KW-1003">Cell membrane</keyword>
<evidence type="ECO:0000256" key="3">
    <source>
        <dbReference type="ARBA" id="ARBA00022741"/>
    </source>
</evidence>
<dbReference type="PROSITE" id="PS00211">
    <property type="entry name" value="ABC_TRANSPORTER_1"/>
    <property type="match status" value="1"/>
</dbReference>
<dbReference type="InterPro" id="IPR017871">
    <property type="entry name" value="ABC_transporter-like_CS"/>
</dbReference>
<evidence type="ECO:0000256" key="4">
    <source>
        <dbReference type="ARBA" id="ARBA00022840"/>
    </source>
</evidence>
<evidence type="ECO:0000256" key="2">
    <source>
        <dbReference type="ARBA" id="ARBA00022475"/>
    </source>
</evidence>
<dbReference type="InterPro" id="IPR003593">
    <property type="entry name" value="AAA+_ATPase"/>
</dbReference>